<keyword evidence="3" id="KW-1185">Reference proteome</keyword>
<evidence type="ECO:0000256" key="1">
    <source>
        <dbReference type="SAM" id="MobiDB-lite"/>
    </source>
</evidence>
<accession>A0AAV7TR85</accession>
<organism evidence="2 3">
    <name type="scientific">Pleurodeles waltl</name>
    <name type="common">Iberian ribbed newt</name>
    <dbReference type="NCBI Taxonomy" id="8319"/>
    <lineage>
        <taxon>Eukaryota</taxon>
        <taxon>Metazoa</taxon>
        <taxon>Chordata</taxon>
        <taxon>Craniata</taxon>
        <taxon>Vertebrata</taxon>
        <taxon>Euteleostomi</taxon>
        <taxon>Amphibia</taxon>
        <taxon>Batrachia</taxon>
        <taxon>Caudata</taxon>
        <taxon>Salamandroidea</taxon>
        <taxon>Salamandridae</taxon>
        <taxon>Pleurodelinae</taxon>
        <taxon>Pleurodeles</taxon>
    </lineage>
</organism>
<protein>
    <submittedName>
        <fullName evidence="2">Uncharacterized protein</fullName>
    </submittedName>
</protein>
<dbReference type="Proteomes" id="UP001066276">
    <property type="component" value="Chromosome 3_2"/>
</dbReference>
<sequence length="115" mass="12328">MPVFLPHWKTSTGSLTLETRRLGVLSLIGTYTAIKGRTGVEQGPGDEAARMEEVEEEEQCVTEAAQRGIQSAERGPAGESAKCQAAEEFPVSAETHQLKNSSSDANTETARRGAH</sequence>
<dbReference type="AlphaFoldDB" id="A0AAV7TR85"/>
<name>A0AAV7TR85_PLEWA</name>
<proteinExistence type="predicted"/>
<feature type="compositionally biased region" description="Polar residues" evidence="1">
    <location>
        <begin position="94"/>
        <end position="108"/>
    </location>
</feature>
<comment type="caution">
    <text evidence="2">The sequence shown here is derived from an EMBL/GenBank/DDBJ whole genome shotgun (WGS) entry which is preliminary data.</text>
</comment>
<evidence type="ECO:0000313" key="2">
    <source>
        <dbReference type="EMBL" id="KAJ1179118.1"/>
    </source>
</evidence>
<feature type="region of interest" description="Disordered" evidence="1">
    <location>
        <begin position="66"/>
        <end position="115"/>
    </location>
</feature>
<dbReference type="EMBL" id="JANPWB010000006">
    <property type="protein sequence ID" value="KAJ1179118.1"/>
    <property type="molecule type" value="Genomic_DNA"/>
</dbReference>
<evidence type="ECO:0000313" key="3">
    <source>
        <dbReference type="Proteomes" id="UP001066276"/>
    </source>
</evidence>
<gene>
    <name evidence="2" type="ORF">NDU88_004354</name>
</gene>
<reference evidence="2" key="1">
    <citation type="journal article" date="2022" name="bioRxiv">
        <title>Sequencing and chromosome-scale assembly of the giantPleurodeles waltlgenome.</title>
        <authorList>
            <person name="Brown T."/>
            <person name="Elewa A."/>
            <person name="Iarovenko S."/>
            <person name="Subramanian E."/>
            <person name="Araus A.J."/>
            <person name="Petzold A."/>
            <person name="Susuki M."/>
            <person name="Suzuki K.-i.T."/>
            <person name="Hayashi T."/>
            <person name="Toyoda A."/>
            <person name="Oliveira C."/>
            <person name="Osipova E."/>
            <person name="Leigh N.D."/>
            <person name="Simon A."/>
            <person name="Yun M.H."/>
        </authorList>
    </citation>
    <scope>NUCLEOTIDE SEQUENCE</scope>
    <source>
        <strain evidence="2">20211129_DDA</strain>
        <tissue evidence="2">Liver</tissue>
    </source>
</reference>